<feature type="compositionally biased region" description="Acidic residues" evidence="1">
    <location>
        <begin position="90"/>
        <end position="100"/>
    </location>
</feature>
<keyword evidence="3" id="KW-1185">Reference proteome</keyword>
<dbReference type="RefSeq" id="XP_018299244.1">
    <property type="nucleotide sequence ID" value="XM_018430066.1"/>
</dbReference>
<gene>
    <name evidence="2" type="ORF">PHYBLDRAFT_138745</name>
</gene>
<evidence type="ECO:0000256" key="1">
    <source>
        <dbReference type="SAM" id="MobiDB-lite"/>
    </source>
</evidence>
<name>A0A167RA61_PHYB8</name>
<dbReference type="EMBL" id="KV440971">
    <property type="protein sequence ID" value="OAD81204.1"/>
    <property type="molecule type" value="Genomic_DNA"/>
</dbReference>
<dbReference type="VEuPathDB" id="FungiDB:PHYBLDRAFT_138745"/>
<dbReference type="GeneID" id="28990972"/>
<protein>
    <submittedName>
        <fullName evidence="2">Uncharacterized protein</fullName>
    </submittedName>
</protein>
<reference evidence="3" key="1">
    <citation type="submission" date="2015-06" db="EMBL/GenBank/DDBJ databases">
        <title>Expansion of signal transduction pathways in fungi by whole-genome duplication.</title>
        <authorList>
            <consortium name="DOE Joint Genome Institute"/>
            <person name="Corrochano L.M."/>
            <person name="Kuo A."/>
            <person name="Marcet-Houben M."/>
            <person name="Polaino S."/>
            <person name="Salamov A."/>
            <person name="Villalobos J.M."/>
            <person name="Alvarez M.I."/>
            <person name="Avalos J."/>
            <person name="Benito E.P."/>
            <person name="Benoit I."/>
            <person name="Burger G."/>
            <person name="Camino L.P."/>
            <person name="Canovas D."/>
            <person name="Cerda-Olmedo E."/>
            <person name="Cheng J.-F."/>
            <person name="Dominguez A."/>
            <person name="Elias M."/>
            <person name="Eslava A.P."/>
            <person name="Glaser F."/>
            <person name="Grimwood J."/>
            <person name="Gutierrez G."/>
            <person name="Heitman J."/>
            <person name="Henrissat B."/>
            <person name="Iturriaga E.A."/>
            <person name="Lang B.F."/>
            <person name="Lavin J.L."/>
            <person name="Lee S."/>
            <person name="Li W."/>
            <person name="Lindquist E."/>
            <person name="Lopez-Garcia S."/>
            <person name="Luque E.M."/>
            <person name="Marcos A.T."/>
            <person name="Martin J."/>
            <person name="McCluskey K."/>
            <person name="Medina H.R."/>
            <person name="Miralles-Duran A."/>
            <person name="Miyazaki A."/>
            <person name="Munoz-Torres E."/>
            <person name="Oguiza J.A."/>
            <person name="Ohm R."/>
            <person name="Olmedo M."/>
            <person name="Orejas M."/>
            <person name="Ortiz-Castellanos L."/>
            <person name="Pisabarro A.G."/>
            <person name="Rodriguez-Romero J."/>
            <person name="Ruiz-Herrera J."/>
            <person name="Ruiz-Vazquez R."/>
            <person name="Sanz C."/>
            <person name="Schackwitz W."/>
            <person name="Schmutz J."/>
            <person name="Shahriari M."/>
            <person name="Shelest E."/>
            <person name="Silva-Franco F."/>
            <person name="Soanes D."/>
            <person name="Syed K."/>
            <person name="Tagua V.G."/>
            <person name="Talbot N.J."/>
            <person name="Thon M."/>
            <person name="De vries R.P."/>
            <person name="Wiebenga A."/>
            <person name="Yadav J.S."/>
            <person name="Braun E.L."/>
            <person name="Baker S."/>
            <person name="Garre V."/>
            <person name="Horwitz B."/>
            <person name="Torres-Martinez S."/>
            <person name="Idnurm A."/>
            <person name="Herrera-Estrella A."/>
            <person name="Gabaldon T."/>
            <person name="Grigoriev I.V."/>
        </authorList>
    </citation>
    <scope>NUCLEOTIDE SEQUENCE [LARGE SCALE GENOMIC DNA]</scope>
    <source>
        <strain evidence="3">NRRL 1555(-)</strain>
    </source>
</reference>
<organism evidence="2 3">
    <name type="scientific">Phycomyces blakesleeanus (strain ATCC 8743b / DSM 1359 / FGSC 10004 / NBRC 33097 / NRRL 1555)</name>
    <dbReference type="NCBI Taxonomy" id="763407"/>
    <lineage>
        <taxon>Eukaryota</taxon>
        <taxon>Fungi</taxon>
        <taxon>Fungi incertae sedis</taxon>
        <taxon>Mucoromycota</taxon>
        <taxon>Mucoromycotina</taxon>
        <taxon>Mucoromycetes</taxon>
        <taxon>Mucorales</taxon>
        <taxon>Phycomycetaceae</taxon>
        <taxon>Phycomyces</taxon>
    </lineage>
</organism>
<dbReference type="AlphaFoldDB" id="A0A167RA61"/>
<evidence type="ECO:0000313" key="2">
    <source>
        <dbReference type="EMBL" id="OAD81204.1"/>
    </source>
</evidence>
<dbReference type="InParanoid" id="A0A167RA61"/>
<proteinExistence type="predicted"/>
<feature type="region of interest" description="Disordered" evidence="1">
    <location>
        <begin position="46"/>
        <end position="100"/>
    </location>
</feature>
<feature type="compositionally biased region" description="Acidic residues" evidence="1">
    <location>
        <begin position="53"/>
        <end position="63"/>
    </location>
</feature>
<evidence type="ECO:0000313" key="3">
    <source>
        <dbReference type="Proteomes" id="UP000077315"/>
    </source>
</evidence>
<dbReference type="Proteomes" id="UP000077315">
    <property type="component" value="Unassembled WGS sequence"/>
</dbReference>
<feature type="compositionally biased region" description="Acidic residues" evidence="1">
    <location>
        <begin position="71"/>
        <end position="82"/>
    </location>
</feature>
<sequence>MVSKQTYRRHASADLIEKFKRDYLLPSTQTLHELNDNDMEIDAKNNEGNEQIESTEDLPDFTEDLLFNGESDSDDDSIESDTQDTLNALDDLDDSEDIED</sequence>
<accession>A0A167RA61</accession>